<keyword evidence="3" id="KW-1003">Cell membrane</keyword>
<keyword evidence="6 10" id="KW-1133">Transmembrane helix</keyword>
<comment type="catalytic activity">
    <reaction evidence="9">
        <text>Typically cleaves a -Gly-|-Phe- bond to release an N-terminal, basic peptide of 5-8 residues from type IV prepilin, and then N-methylates the new N-terminal amino group, the methyl donor being S-adenosyl-L-methionine.</text>
        <dbReference type="EC" id="3.4.23.43"/>
    </reaction>
</comment>
<reference evidence="13 14" key="1">
    <citation type="submission" date="2017-10" db="EMBL/GenBank/DDBJ databases">
        <title>Sequencing the genomes of 1000 actinobacteria strains.</title>
        <authorList>
            <person name="Klenk H.-P."/>
        </authorList>
    </citation>
    <scope>NUCLEOTIDE SEQUENCE [LARGE SCALE GENOMIC DNA]</scope>
    <source>
        <strain evidence="13 14">DSM 18966</strain>
    </source>
</reference>
<protein>
    <recommendedName>
        <fullName evidence="9">Prepilin leader peptidase/N-methyltransferase</fullName>
        <ecNumber evidence="9">2.1.1.-</ecNumber>
        <ecNumber evidence="9">3.4.23.43</ecNumber>
    </recommendedName>
</protein>
<keyword evidence="9 13" id="KW-0808">Transferase</keyword>
<keyword evidence="9" id="KW-0378">Hydrolase</keyword>
<dbReference type="RefSeq" id="WP_342748105.1">
    <property type="nucleotide sequence ID" value="NZ_PDJG01000001.1"/>
</dbReference>
<evidence type="ECO:0000256" key="6">
    <source>
        <dbReference type="ARBA" id="ARBA00022989"/>
    </source>
</evidence>
<sequence length="259" mass="27516">MTTLLATFAALLGLAVGSFLNVVIWRVPRGESIVRPPSACPGCAREIRSRDNIPVLSWLILRARCRDCHEPISAQYPLVEALTGVLFVLVFVRFGLTWELPAYLYAASIAVALSVIDIKVHRLPNAIVLPSYGVVSILLLVAAVGTGDWDALLRAGIAGAGLYVLYFIMCVAYPAGMGFGDVKLAALVGAYLGWVGWGALAVGAFSAFLLGGVFSVLLMALGRAGRKSGIPFGPWMILGAVCGIWVGEPIWSAYLGTFM</sequence>
<dbReference type="EC" id="2.1.1.-" evidence="9"/>
<proteinExistence type="inferred from homology"/>
<evidence type="ECO:0000256" key="10">
    <source>
        <dbReference type="SAM" id="Phobius"/>
    </source>
</evidence>
<dbReference type="GO" id="GO:0032259">
    <property type="term" value="P:methylation"/>
    <property type="evidence" value="ECO:0007669"/>
    <property type="project" value="UniProtKB-KW"/>
</dbReference>
<keyword evidence="7 10" id="KW-0472">Membrane</keyword>
<organism evidence="13 14">
    <name type="scientific">Sanguibacter antarcticus</name>
    <dbReference type="NCBI Taxonomy" id="372484"/>
    <lineage>
        <taxon>Bacteria</taxon>
        <taxon>Bacillati</taxon>
        <taxon>Actinomycetota</taxon>
        <taxon>Actinomycetes</taxon>
        <taxon>Micrococcales</taxon>
        <taxon>Sanguibacteraceae</taxon>
        <taxon>Sanguibacter</taxon>
    </lineage>
</organism>
<feature type="transmembrane region" description="Helical" evidence="10">
    <location>
        <begin position="194"/>
        <end position="220"/>
    </location>
</feature>
<keyword evidence="5 9" id="KW-0812">Transmembrane</keyword>
<dbReference type="PRINTS" id="PR00864">
    <property type="entry name" value="PREPILNPTASE"/>
</dbReference>
<dbReference type="Pfam" id="PF06750">
    <property type="entry name" value="A24_N_bact"/>
    <property type="match status" value="1"/>
</dbReference>
<dbReference type="GO" id="GO:0004190">
    <property type="term" value="F:aspartic-type endopeptidase activity"/>
    <property type="evidence" value="ECO:0007669"/>
    <property type="project" value="UniProtKB-EC"/>
</dbReference>
<evidence type="ECO:0000256" key="7">
    <source>
        <dbReference type="ARBA" id="ARBA00023136"/>
    </source>
</evidence>
<dbReference type="InterPro" id="IPR000045">
    <property type="entry name" value="Prepilin_IV_endopep_pep"/>
</dbReference>
<feature type="domain" description="Prepilin type IV endopeptidase peptidase" evidence="11">
    <location>
        <begin position="106"/>
        <end position="215"/>
    </location>
</feature>
<feature type="transmembrane region" description="Helical" evidence="10">
    <location>
        <begin position="103"/>
        <end position="120"/>
    </location>
</feature>
<dbReference type="Pfam" id="PF01478">
    <property type="entry name" value="Peptidase_A24"/>
    <property type="match status" value="1"/>
</dbReference>
<keyword evidence="9" id="KW-0511">Multifunctional enzyme</keyword>
<feature type="transmembrane region" description="Helical" evidence="10">
    <location>
        <begin position="232"/>
        <end position="254"/>
    </location>
</feature>
<dbReference type="GO" id="GO:0006465">
    <property type="term" value="P:signal peptide processing"/>
    <property type="evidence" value="ECO:0007669"/>
    <property type="project" value="TreeGrafter"/>
</dbReference>
<keyword evidence="9 13" id="KW-0489">Methyltransferase</keyword>
<dbReference type="Gene3D" id="1.20.120.1220">
    <property type="match status" value="1"/>
</dbReference>
<keyword evidence="4" id="KW-0997">Cell inner membrane</keyword>
<evidence type="ECO:0000256" key="1">
    <source>
        <dbReference type="ARBA" id="ARBA00004429"/>
    </source>
</evidence>
<evidence type="ECO:0000259" key="12">
    <source>
        <dbReference type="Pfam" id="PF06750"/>
    </source>
</evidence>
<evidence type="ECO:0000256" key="2">
    <source>
        <dbReference type="ARBA" id="ARBA00005801"/>
    </source>
</evidence>
<evidence type="ECO:0000313" key="14">
    <source>
        <dbReference type="Proteomes" id="UP000225548"/>
    </source>
</evidence>
<evidence type="ECO:0000256" key="3">
    <source>
        <dbReference type="ARBA" id="ARBA00022475"/>
    </source>
</evidence>
<feature type="transmembrane region" description="Helical" evidence="10">
    <location>
        <begin position="126"/>
        <end position="144"/>
    </location>
</feature>
<evidence type="ECO:0000256" key="8">
    <source>
        <dbReference type="RuleBase" id="RU003793"/>
    </source>
</evidence>
<keyword evidence="14" id="KW-1185">Reference proteome</keyword>
<name>A0A2A9E2L9_9MICO</name>
<comment type="caution">
    <text evidence="13">The sequence shown here is derived from an EMBL/GenBank/DDBJ whole genome shotgun (WGS) entry which is preliminary data.</text>
</comment>
<evidence type="ECO:0000256" key="5">
    <source>
        <dbReference type="ARBA" id="ARBA00022692"/>
    </source>
</evidence>
<evidence type="ECO:0000313" key="13">
    <source>
        <dbReference type="EMBL" id="PFG33094.1"/>
    </source>
</evidence>
<evidence type="ECO:0000256" key="9">
    <source>
        <dbReference type="RuleBase" id="RU003794"/>
    </source>
</evidence>
<dbReference type="GO" id="GO:0005886">
    <property type="term" value="C:plasma membrane"/>
    <property type="evidence" value="ECO:0007669"/>
    <property type="project" value="UniProtKB-SubCell"/>
</dbReference>
<dbReference type="Proteomes" id="UP000225548">
    <property type="component" value="Unassembled WGS sequence"/>
</dbReference>
<dbReference type="InterPro" id="IPR050882">
    <property type="entry name" value="Prepilin_peptidase/N-MTase"/>
</dbReference>
<evidence type="ECO:0000259" key="11">
    <source>
        <dbReference type="Pfam" id="PF01478"/>
    </source>
</evidence>
<comment type="similarity">
    <text evidence="2 8">Belongs to the peptidase A24 family.</text>
</comment>
<comment type="subcellular location">
    <subcellularLocation>
        <location evidence="1">Cell inner membrane</location>
        <topology evidence="1">Multi-pass membrane protein</topology>
    </subcellularLocation>
    <subcellularLocation>
        <location evidence="9">Cell membrane</location>
        <topology evidence="9">Multi-pass membrane protein</topology>
    </subcellularLocation>
</comment>
<accession>A0A2A9E2L9</accession>
<dbReference type="EMBL" id="PDJG01000001">
    <property type="protein sequence ID" value="PFG33094.1"/>
    <property type="molecule type" value="Genomic_DNA"/>
</dbReference>
<dbReference type="GO" id="GO:0008168">
    <property type="term" value="F:methyltransferase activity"/>
    <property type="evidence" value="ECO:0007669"/>
    <property type="project" value="UniProtKB-KW"/>
</dbReference>
<dbReference type="InterPro" id="IPR010627">
    <property type="entry name" value="Prepilin_pept_A24_N"/>
</dbReference>
<gene>
    <name evidence="13" type="ORF">ATL42_0954</name>
</gene>
<feature type="transmembrane region" description="Helical" evidence="10">
    <location>
        <begin position="151"/>
        <end position="174"/>
    </location>
</feature>
<dbReference type="EC" id="3.4.23.43" evidence="9"/>
<comment type="function">
    <text evidence="9">Plays an essential role in type IV pili and type II pseudopili formation by proteolytically removing the leader sequence from substrate proteins and subsequently monomethylating the alpha-amino group of the newly exposed N-terminal phenylalanine.</text>
</comment>
<dbReference type="PANTHER" id="PTHR30487:SF0">
    <property type="entry name" value="PREPILIN LEADER PEPTIDASE_N-METHYLTRANSFERASE-RELATED"/>
    <property type="match status" value="1"/>
</dbReference>
<dbReference type="InterPro" id="IPR014032">
    <property type="entry name" value="Peptidase_A24A_bac"/>
</dbReference>
<evidence type="ECO:0000256" key="4">
    <source>
        <dbReference type="ARBA" id="ARBA00022519"/>
    </source>
</evidence>
<keyword evidence="9" id="KW-0645">Protease</keyword>
<dbReference type="AlphaFoldDB" id="A0A2A9E2L9"/>
<dbReference type="PANTHER" id="PTHR30487">
    <property type="entry name" value="TYPE 4 PREPILIN-LIKE PROTEINS LEADER PEPTIDE-PROCESSING ENZYME"/>
    <property type="match status" value="1"/>
</dbReference>
<feature type="domain" description="Prepilin peptidase A24 N-terminal" evidence="12">
    <location>
        <begin position="11"/>
        <end position="94"/>
    </location>
</feature>